<dbReference type="KEGG" id="gai:IMCC3135_10665"/>
<gene>
    <name evidence="7" type="primary">prmC</name>
    <name evidence="7" type="ORF">IMCC3135_10665</name>
</gene>
<reference evidence="7 8" key="1">
    <citation type="submission" date="2016-12" db="EMBL/GenBank/DDBJ databases">
        <authorList>
            <person name="Song W.-J."/>
            <person name="Kurnit D.M."/>
        </authorList>
    </citation>
    <scope>NUCLEOTIDE SEQUENCE [LARGE SCALE GENOMIC DNA]</scope>
    <source>
        <strain evidence="7 8">IMCC3135</strain>
    </source>
</reference>
<dbReference type="GO" id="GO:0102559">
    <property type="term" value="F:peptide chain release factor N(5)-glutamine methyltransferase activity"/>
    <property type="evidence" value="ECO:0007669"/>
    <property type="project" value="UniProtKB-EC"/>
</dbReference>
<evidence type="ECO:0000313" key="7">
    <source>
        <dbReference type="EMBL" id="ASJ72227.1"/>
    </source>
</evidence>
<dbReference type="PANTHER" id="PTHR18895">
    <property type="entry name" value="HEMK METHYLTRANSFERASE"/>
    <property type="match status" value="1"/>
</dbReference>
<keyword evidence="3 7" id="KW-0808">Transferase</keyword>
<evidence type="ECO:0000313" key="8">
    <source>
        <dbReference type="Proteomes" id="UP000250079"/>
    </source>
</evidence>
<dbReference type="Gene3D" id="3.40.50.150">
    <property type="entry name" value="Vaccinia Virus protein VP39"/>
    <property type="match status" value="1"/>
</dbReference>
<dbReference type="EMBL" id="CP018632">
    <property type="protein sequence ID" value="ASJ72227.1"/>
    <property type="molecule type" value="Genomic_DNA"/>
</dbReference>
<evidence type="ECO:0000256" key="2">
    <source>
        <dbReference type="ARBA" id="ARBA00022603"/>
    </source>
</evidence>
<dbReference type="EC" id="2.1.1.297" evidence="1"/>
<evidence type="ECO:0000256" key="4">
    <source>
        <dbReference type="ARBA" id="ARBA00022691"/>
    </source>
</evidence>
<dbReference type="CDD" id="cd02440">
    <property type="entry name" value="AdoMet_MTases"/>
    <property type="match status" value="1"/>
</dbReference>
<protein>
    <recommendedName>
        <fullName evidence="1">peptide chain release factor N(5)-glutamine methyltransferase</fullName>
        <ecNumber evidence="1">2.1.1.297</ecNumber>
    </recommendedName>
</protein>
<evidence type="ECO:0000256" key="3">
    <source>
        <dbReference type="ARBA" id="ARBA00022679"/>
    </source>
</evidence>
<name>A0A2Z2NWW0_9GAMM</name>
<comment type="catalytic activity">
    <reaction evidence="5">
        <text>L-glutaminyl-[peptide chain release factor] + S-adenosyl-L-methionine = N(5)-methyl-L-glutaminyl-[peptide chain release factor] + S-adenosyl-L-homocysteine + H(+)</text>
        <dbReference type="Rhea" id="RHEA:42896"/>
        <dbReference type="Rhea" id="RHEA-COMP:10271"/>
        <dbReference type="Rhea" id="RHEA-COMP:10272"/>
        <dbReference type="ChEBI" id="CHEBI:15378"/>
        <dbReference type="ChEBI" id="CHEBI:30011"/>
        <dbReference type="ChEBI" id="CHEBI:57856"/>
        <dbReference type="ChEBI" id="CHEBI:59789"/>
        <dbReference type="ChEBI" id="CHEBI:61891"/>
        <dbReference type="EC" id="2.1.1.297"/>
    </reaction>
</comment>
<sequence length="206" mass="21837">MPLQLGEGVLIPRPDTEILVEQALARLSTLPAGGIIELGTGSGAIAVALAQEISDRAIIAVECHTAAIKVAQGNIGRFGNGRVQLVQGSWLDALADDCAAMIISNPPYLANNDPHLPALHYEPLSALVSGQSGLEDLETIISATCRVGRPGCLLLLEHGNEQGDAVRSLLGQYNFKHIQTERDLAGHERVSFGFLTTELAGDTRQE</sequence>
<dbReference type="AlphaFoldDB" id="A0A2Z2NWW0"/>
<dbReference type="GO" id="GO:0003676">
    <property type="term" value="F:nucleic acid binding"/>
    <property type="evidence" value="ECO:0007669"/>
    <property type="project" value="InterPro"/>
</dbReference>
<dbReference type="InterPro" id="IPR002052">
    <property type="entry name" value="DNA_methylase_N6_adenine_CS"/>
</dbReference>
<dbReference type="Proteomes" id="UP000250079">
    <property type="component" value="Chromosome"/>
</dbReference>
<dbReference type="NCBIfam" id="TIGR00536">
    <property type="entry name" value="hemK_fam"/>
    <property type="match status" value="1"/>
</dbReference>
<dbReference type="PROSITE" id="PS00092">
    <property type="entry name" value="N6_MTASE"/>
    <property type="match status" value="1"/>
</dbReference>
<organism evidence="7 8">
    <name type="scientific">Granulosicoccus antarcticus IMCC3135</name>
    <dbReference type="NCBI Taxonomy" id="1192854"/>
    <lineage>
        <taxon>Bacteria</taxon>
        <taxon>Pseudomonadati</taxon>
        <taxon>Pseudomonadota</taxon>
        <taxon>Gammaproteobacteria</taxon>
        <taxon>Chromatiales</taxon>
        <taxon>Granulosicoccaceae</taxon>
        <taxon>Granulosicoccus</taxon>
    </lineage>
</organism>
<dbReference type="Pfam" id="PF05175">
    <property type="entry name" value="MTS"/>
    <property type="match status" value="1"/>
</dbReference>
<keyword evidence="4" id="KW-0949">S-adenosyl-L-methionine</keyword>
<proteinExistence type="predicted"/>
<dbReference type="InterPro" id="IPR004556">
    <property type="entry name" value="HemK-like"/>
</dbReference>
<dbReference type="InterPro" id="IPR050320">
    <property type="entry name" value="N5-glutamine_MTase"/>
</dbReference>
<keyword evidence="8" id="KW-1185">Reference proteome</keyword>
<feature type="domain" description="Methyltransferase small" evidence="6">
    <location>
        <begin position="26"/>
        <end position="113"/>
    </location>
</feature>
<dbReference type="InterPro" id="IPR029063">
    <property type="entry name" value="SAM-dependent_MTases_sf"/>
</dbReference>
<keyword evidence="2 7" id="KW-0489">Methyltransferase</keyword>
<evidence type="ECO:0000256" key="5">
    <source>
        <dbReference type="ARBA" id="ARBA00048391"/>
    </source>
</evidence>
<dbReference type="SUPFAM" id="SSF53335">
    <property type="entry name" value="S-adenosyl-L-methionine-dependent methyltransferases"/>
    <property type="match status" value="1"/>
</dbReference>
<evidence type="ECO:0000256" key="1">
    <source>
        <dbReference type="ARBA" id="ARBA00012771"/>
    </source>
</evidence>
<dbReference type="PANTHER" id="PTHR18895:SF74">
    <property type="entry name" value="MTRF1L RELEASE FACTOR GLUTAMINE METHYLTRANSFERASE"/>
    <property type="match status" value="1"/>
</dbReference>
<dbReference type="InterPro" id="IPR007848">
    <property type="entry name" value="Small_mtfrase_dom"/>
</dbReference>
<dbReference type="GO" id="GO:0032259">
    <property type="term" value="P:methylation"/>
    <property type="evidence" value="ECO:0007669"/>
    <property type="project" value="UniProtKB-KW"/>
</dbReference>
<accession>A0A2Z2NWW0</accession>
<evidence type="ECO:0000259" key="6">
    <source>
        <dbReference type="Pfam" id="PF05175"/>
    </source>
</evidence>